<keyword evidence="1" id="KW-1133">Transmembrane helix</keyword>
<name>A0AAU7V943_9ACTO</name>
<feature type="transmembrane region" description="Helical" evidence="1">
    <location>
        <begin position="62"/>
        <end position="84"/>
    </location>
</feature>
<reference evidence="2" key="1">
    <citation type="submission" date="2023-11" db="EMBL/GenBank/DDBJ databases">
        <title>Scrofimicrobium hongkongense sp. nov., isolated from a patient with peritonitis.</title>
        <authorList>
            <person name="Lao H.Y."/>
            <person name="Wong A.Y.P."/>
            <person name="Ng T.L."/>
            <person name="Wong R.Y.L."/>
            <person name="Yau M.C.Y."/>
            <person name="Lam J.Y.W."/>
            <person name="Siu G.K.H."/>
        </authorList>
    </citation>
    <scope>NUCLEOTIDE SEQUENCE</scope>
    <source>
        <strain evidence="2">R131</strain>
    </source>
</reference>
<accession>A0AAU7V943</accession>
<dbReference type="Pfam" id="PF07332">
    <property type="entry name" value="Phage_holin_3_6"/>
    <property type="match status" value="1"/>
</dbReference>
<sequence>MTQSGPNETLLGEEAIADALNQPPERASLFGLVSLAFDQAKTLLTTQIELAKLKVTKAAKKFGAGAGLAVVGLILLFYFIFWFFRTIEMLFLLIVPAWAASLITLGIILLLMILLISVGALLINRGTKDVPDVGGEIQANVDAVKEGLGK</sequence>
<dbReference type="EMBL" id="CP138335">
    <property type="protein sequence ID" value="XBW08176.1"/>
    <property type="molecule type" value="Genomic_DNA"/>
</dbReference>
<gene>
    <name evidence="2" type="ORF">SAC06_01045</name>
</gene>
<dbReference type="KEGG" id="sapp:SAC06_01045"/>
<dbReference type="RefSeq" id="WP_350258375.1">
    <property type="nucleotide sequence ID" value="NZ_CP138335.1"/>
</dbReference>
<protein>
    <submittedName>
        <fullName evidence="2">Phage holin family protein</fullName>
    </submittedName>
</protein>
<dbReference type="InterPro" id="IPR009937">
    <property type="entry name" value="Phage_holin_3_6"/>
</dbReference>
<feature type="transmembrane region" description="Helical" evidence="1">
    <location>
        <begin position="90"/>
        <end position="123"/>
    </location>
</feature>
<organism evidence="2">
    <name type="scientific">Scrofimicrobium appendicitidis</name>
    <dbReference type="NCBI Taxonomy" id="3079930"/>
    <lineage>
        <taxon>Bacteria</taxon>
        <taxon>Bacillati</taxon>
        <taxon>Actinomycetota</taxon>
        <taxon>Actinomycetes</taxon>
        <taxon>Actinomycetales</taxon>
        <taxon>Actinomycetaceae</taxon>
        <taxon>Scrofimicrobium</taxon>
    </lineage>
</organism>
<proteinExistence type="predicted"/>
<keyword evidence="1" id="KW-0472">Membrane</keyword>
<dbReference type="AlphaFoldDB" id="A0AAU7V943"/>
<evidence type="ECO:0000313" key="2">
    <source>
        <dbReference type="EMBL" id="XBW08176.1"/>
    </source>
</evidence>
<keyword evidence="1" id="KW-0812">Transmembrane</keyword>
<evidence type="ECO:0000256" key="1">
    <source>
        <dbReference type="SAM" id="Phobius"/>
    </source>
</evidence>